<evidence type="ECO:0000256" key="1">
    <source>
        <dbReference type="ARBA" id="ARBA00001823"/>
    </source>
</evidence>
<comment type="similarity">
    <text evidence="6">Belongs to the APS kinase family.</text>
</comment>
<dbReference type="PANTHER" id="PTHR42700:SF1">
    <property type="entry name" value="SULFATE ADENYLYLTRANSFERASE"/>
    <property type="match status" value="1"/>
</dbReference>
<dbReference type="GO" id="GO:0004781">
    <property type="term" value="F:sulfate adenylyltransferase (ATP) activity"/>
    <property type="evidence" value="ECO:0007669"/>
    <property type="project" value="TreeGrafter"/>
</dbReference>
<proteinExistence type="inferred from homology"/>
<keyword evidence="5 6" id="KW-0067">ATP-binding</keyword>
<dbReference type="NCBIfam" id="TIGR00455">
    <property type="entry name" value="apsK"/>
    <property type="match status" value="1"/>
</dbReference>
<evidence type="ECO:0000313" key="9">
    <source>
        <dbReference type="Proteomes" id="UP000317010"/>
    </source>
</evidence>
<dbReference type="GO" id="GO:0010134">
    <property type="term" value="P:sulfate assimilation via adenylyl sulfate reduction"/>
    <property type="evidence" value="ECO:0007669"/>
    <property type="project" value="TreeGrafter"/>
</dbReference>
<feature type="domain" description="APS kinase" evidence="7">
    <location>
        <begin position="3"/>
        <end position="151"/>
    </location>
</feature>
<gene>
    <name evidence="8" type="ORF">JN11_03958</name>
</gene>
<comment type="function">
    <text evidence="6">Catalyzes the synthesis of activated sulfate.</text>
</comment>
<dbReference type="AlphaFoldDB" id="A0A562TSQ7"/>
<organism evidence="8 9">
    <name type="scientific">Mucilaginibacter frigoritolerans</name>
    <dbReference type="NCBI Taxonomy" id="652788"/>
    <lineage>
        <taxon>Bacteria</taxon>
        <taxon>Pseudomonadati</taxon>
        <taxon>Bacteroidota</taxon>
        <taxon>Sphingobacteriia</taxon>
        <taxon>Sphingobacteriales</taxon>
        <taxon>Sphingobacteriaceae</taxon>
        <taxon>Mucilaginibacter</taxon>
    </lineage>
</organism>
<evidence type="ECO:0000256" key="6">
    <source>
        <dbReference type="RuleBase" id="RU004347"/>
    </source>
</evidence>
<evidence type="ECO:0000256" key="2">
    <source>
        <dbReference type="ARBA" id="ARBA00012121"/>
    </source>
</evidence>
<keyword evidence="3 6" id="KW-0808">Transferase</keyword>
<reference evidence="8 9" key="1">
    <citation type="submission" date="2019-07" db="EMBL/GenBank/DDBJ databases">
        <title>Genomic Encyclopedia of Archaeal and Bacterial Type Strains, Phase II (KMG-II): from individual species to whole genera.</title>
        <authorList>
            <person name="Goeker M."/>
        </authorList>
    </citation>
    <scope>NUCLEOTIDE SEQUENCE [LARGE SCALE GENOMIC DNA]</scope>
    <source>
        <strain evidence="8 9">ATCC BAA-1854</strain>
    </source>
</reference>
<dbReference type="GO" id="GO:0004020">
    <property type="term" value="F:adenylylsulfate kinase activity"/>
    <property type="evidence" value="ECO:0007669"/>
    <property type="project" value="UniProtKB-EC"/>
</dbReference>
<keyword evidence="4 6" id="KW-0547">Nucleotide-binding</keyword>
<evidence type="ECO:0000259" key="7">
    <source>
        <dbReference type="Pfam" id="PF01583"/>
    </source>
</evidence>
<sequence>MLIIQLTGLSGCGKTTLSNKIKPLFAAQNINIEILDGDQYRKTLCKDLGFSKSDRLENIRRLGGLAASLVAQYNAIIIAAINPYEEARAELKFKHNAKTVWINCELESLISRDTKGLYKRALLPDEDPDKIFNLTGVNDCYETPLNYDFKLDTHLESIDESAAKLYQFVKDQLK</sequence>
<dbReference type="SUPFAM" id="SSF52540">
    <property type="entry name" value="P-loop containing nucleoside triphosphate hydrolases"/>
    <property type="match status" value="1"/>
</dbReference>
<keyword evidence="6 8" id="KW-0418">Kinase</keyword>
<dbReference type="EC" id="2.7.1.25" evidence="2 6"/>
<dbReference type="RefSeq" id="WP_144915253.1">
    <property type="nucleotide sequence ID" value="NZ_VLLI01000013.1"/>
</dbReference>
<name>A0A562TSQ7_9SPHI</name>
<dbReference type="Proteomes" id="UP000317010">
    <property type="component" value="Unassembled WGS sequence"/>
</dbReference>
<dbReference type="InterPro" id="IPR027417">
    <property type="entry name" value="P-loop_NTPase"/>
</dbReference>
<dbReference type="GO" id="GO:0005737">
    <property type="term" value="C:cytoplasm"/>
    <property type="evidence" value="ECO:0007669"/>
    <property type="project" value="TreeGrafter"/>
</dbReference>
<dbReference type="Pfam" id="PF01583">
    <property type="entry name" value="APS_kinase"/>
    <property type="match status" value="1"/>
</dbReference>
<evidence type="ECO:0000256" key="3">
    <source>
        <dbReference type="ARBA" id="ARBA00022679"/>
    </source>
</evidence>
<dbReference type="InterPro" id="IPR050512">
    <property type="entry name" value="Sulf_AdTrans/APS_kinase"/>
</dbReference>
<dbReference type="OrthoDB" id="9804504at2"/>
<protein>
    <recommendedName>
        <fullName evidence="2 6">Adenylyl-sulfate kinase</fullName>
        <ecNumber evidence="2 6">2.7.1.25</ecNumber>
    </recommendedName>
</protein>
<dbReference type="GO" id="GO:0019379">
    <property type="term" value="P:sulfate assimilation, phosphoadenylyl sulfate reduction by phosphoadenylyl-sulfate reductase (thioredoxin)"/>
    <property type="evidence" value="ECO:0007669"/>
    <property type="project" value="TreeGrafter"/>
</dbReference>
<dbReference type="CDD" id="cd02027">
    <property type="entry name" value="APSK"/>
    <property type="match status" value="1"/>
</dbReference>
<dbReference type="GO" id="GO:0005524">
    <property type="term" value="F:ATP binding"/>
    <property type="evidence" value="ECO:0007669"/>
    <property type="project" value="UniProtKB-KW"/>
</dbReference>
<evidence type="ECO:0000313" key="8">
    <source>
        <dbReference type="EMBL" id="TWI96224.1"/>
    </source>
</evidence>
<keyword evidence="9" id="KW-1185">Reference proteome</keyword>
<dbReference type="InterPro" id="IPR002891">
    <property type="entry name" value="APS"/>
</dbReference>
<dbReference type="UniPathway" id="UPA00140">
    <property type="reaction ID" value="UER00205"/>
</dbReference>
<accession>A0A562TSQ7</accession>
<dbReference type="GO" id="GO:0070814">
    <property type="term" value="P:hydrogen sulfide biosynthetic process"/>
    <property type="evidence" value="ECO:0007669"/>
    <property type="project" value="UniProtKB-UniPathway"/>
</dbReference>
<comment type="caution">
    <text evidence="8">The sequence shown here is derived from an EMBL/GenBank/DDBJ whole genome shotgun (WGS) entry which is preliminary data.</text>
</comment>
<comment type="catalytic activity">
    <reaction evidence="1 6">
        <text>adenosine 5'-phosphosulfate + ATP = 3'-phosphoadenylyl sulfate + ADP + H(+)</text>
        <dbReference type="Rhea" id="RHEA:24152"/>
        <dbReference type="ChEBI" id="CHEBI:15378"/>
        <dbReference type="ChEBI" id="CHEBI:30616"/>
        <dbReference type="ChEBI" id="CHEBI:58243"/>
        <dbReference type="ChEBI" id="CHEBI:58339"/>
        <dbReference type="ChEBI" id="CHEBI:456216"/>
        <dbReference type="EC" id="2.7.1.25"/>
    </reaction>
</comment>
<evidence type="ECO:0000256" key="5">
    <source>
        <dbReference type="ARBA" id="ARBA00022840"/>
    </source>
</evidence>
<dbReference type="Gene3D" id="3.40.50.300">
    <property type="entry name" value="P-loop containing nucleotide triphosphate hydrolases"/>
    <property type="match status" value="1"/>
</dbReference>
<comment type="pathway">
    <text evidence="6">Sulfur metabolism; hydrogen sulfide biosynthesis; sulfite from sulfate: step 2/3.</text>
</comment>
<dbReference type="InterPro" id="IPR059117">
    <property type="entry name" value="APS_kinase_dom"/>
</dbReference>
<dbReference type="PANTHER" id="PTHR42700">
    <property type="entry name" value="SULFATE ADENYLYLTRANSFERASE"/>
    <property type="match status" value="1"/>
</dbReference>
<dbReference type="EMBL" id="VLLI01000013">
    <property type="protein sequence ID" value="TWI96224.1"/>
    <property type="molecule type" value="Genomic_DNA"/>
</dbReference>
<evidence type="ECO:0000256" key="4">
    <source>
        <dbReference type="ARBA" id="ARBA00022741"/>
    </source>
</evidence>